<comment type="caution">
    <text evidence="1">The sequence shown here is derived from an EMBL/GenBank/DDBJ whole genome shotgun (WGS) entry which is preliminary data.</text>
</comment>
<dbReference type="PANTHER" id="PTHR33116:SF86">
    <property type="entry name" value="REVERSE TRANSCRIPTASE DOMAIN-CONTAINING PROTEIN"/>
    <property type="match status" value="1"/>
</dbReference>
<gene>
    <name evidence="1" type="ORF">Sradi_1819200</name>
</gene>
<sequence length="86" mass="9957">MESVQNIKEILEVYRLASGQEINFHKSSMAFSRNTINGMRQVIAQELNIRVDNKMELYLGLPSKASRSKRELFSTIRDKVWARING</sequence>
<protein>
    <submittedName>
        <fullName evidence="1">Uncharacterized protein</fullName>
    </submittedName>
</protein>
<dbReference type="EMBL" id="JACGWJ010000007">
    <property type="protein sequence ID" value="KAL0408848.1"/>
    <property type="molecule type" value="Genomic_DNA"/>
</dbReference>
<reference evidence="1" key="1">
    <citation type="submission" date="2020-06" db="EMBL/GenBank/DDBJ databases">
        <authorList>
            <person name="Li T."/>
            <person name="Hu X."/>
            <person name="Zhang T."/>
            <person name="Song X."/>
            <person name="Zhang H."/>
            <person name="Dai N."/>
            <person name="Sheng W."/>
            <person name="Hou X."/>
            <person name="Wei L."/>
        </authorList>
    </citation>
    <scope>NUCLEOTIDE SEQUENCE</scope>
    <source>
        <strain evidence="1">G02</strain>
        <tissue evidence="1">Leaf</tissue>
    </source>
</reference>
<name>A0AAW2TWF7_SESRA</name>
<organism evidence="1">
    <name type="scientific">Sesamum radiatum</name>
    <name type="common">Black benniseed</name>
    <dbReference type="NCBI Taxonomy" id="300843"/>
    <lineage>
        <taxon>Eukaryota</taxon>
        <taxon>Viridiplantae</taxon>
        <taxon>Streptophyta</taxon>
        <taxon>Embryophyta</taxon>
        <taxon>Tracheophyta</taxon>
        <taxon>Spermatophyta</taxon>
        <taxon>Magnoliopsida</taxon>
        <taxon>eudicotyledons</taxon>
        <taxon>Gunneridae</taxon>
        <taxon>Pentapetalae</taxon>
        <taxon>asterids</taxon>
        <taxon>lamiids</taxon>
        <taxon>Lamiales</taxon>
        <taxon>Pedaliaceae</taxon>
        <taxon>Sesamum</taxon>
    </lineage>
</organism>
<accession>A0AAW2TWF7</accession>
<evidence type="ECO:0000313" key="1">
    <source>
        <dbReference type="EMBL" id="KAL0408848.1"/>
    </source>
</evidence>
<dbReference type="PANTHER" id="PTHR33116">
    <property type="entry name" value="REVERSE TRANSCRIPTASE ZINC-BINDING DOMAIN-CONTAINING PROTEIN-RELATED-RELATED"/>
    <property type="match status" value="1"/>
</dbReference>
<proteinExistence type="predicted"/>
<dbReference type="AlphaFoldDB" id="A0AAW2TWF7"/>
<reference evidence="1" key="2">
    <citation type="journal article" date="2024" name="Plant">
        <title>Genomic evolution and insights into agronomic trait innovations of Sesamum species.</title>
        <authorList>
            <person name="Miao H."/>
            <person name="Wang L."/>
            <person name="Qu L."/>
            <person name="Liu H."/>
            <person name="Sun Y."/>
            <person name="Le M."/>
            <person name="Wang Q."/>
            <person name="Wei S."/>
            <person name="Zheng Y."/>
            <person name="Lin W."/>
            <person name="Duan Y."/>
            <person name="Cao H."/>
            <person name="Xiong S."/>
            <person name="Wang X."/>
            <person name="Wei L."/>
            <person name="Li C."/>
            <person name="Ma Q."/>
            <person name="Ju M."/>
            <person name="Zhao R."/>
            <person name="Li G."/>
            <person name="Mu C."/>
            <person name="Tian Q."/>
            <person name="Mei H."/>
            <person name="Zhang T."/>
            <person name="Gao T."/>
            <person name="Zhang H."/>
        </authorList>
    </citation>
    <scope>NUCLEOTIDE SEQUENCE</scope>
    <source>
        <strain evidence="1">G02</strain>
    </source>
</reference>